<evidence type="ECO:0000256" key="1">
    <source>
        <dbReference type="SAM" id="MobiDB-lite"/>
    </source>
</evidence>
<feature type="compositionally biased region" description="Polar residues" evidence="1">
    <location>
        <begin position="200"/>
        <end position="213"/>
    </location>
</feature>
<feature type="region of interest" description="Disordered" evidence="1">
    <location>
        <begin position="541"/>
        <end position="642"/>
    </location>
</feature>
<feature type="compositionally biased region" description="Low complexity" evidence="1">
    <location>
        <begin position="491"/>
        <end position="512"/>
    </location>
</feature>
<feature type="compositionally biased region" description="Basic and acidic residues" evidence="1">
    <location>
        <begin position="829"/>
        <end position="848"/>
    </location>
</feature>
<feature type="region of interest" description="Disordered" evidence="1">
    <location>
        <begin position="194"/>
        <end position="223"/>
    </location>
</feature>
<feature type="compositionally biased region" description="Acidic residues" evidence="1">
    <location>
        <begin position="150"/>
        <end position="160"/>
    </location>
</feature>
<feature type="compositionally biased region" description="Pro residues" evidence="1">
    <location>
        <begin position="1450"/>
        <end position="1459"/>
    </location>
</feature>
<feature type="compositionally biased region" description="Polar residues" evidence="1">
    <location>
        <begin position="367"/>
        <end position="382"/>
    </location>
</feature>
<feature type="compositionally biased region" description="Low complexity" evidence="1">
    <location>
        <begin position="773"/>
        <end position="789"/>
    </location>
</feature>
<feature type="compositionally biased region" description="Low complexity" evidence="1">
    <location>
        <begin position="307"/>
        <end position="316"/>
    </location>
</feature>
<feature type="region of interest" description="Disordered" evidence="1">
    <location>
        <begin position="829"/>
        <end position="859"/>
    </location>
</feature>
<evidence type="ECO:0008006" key="4">
    <source>
        <dbReference type="Google" id="ProtNLM"/>
    </source>
</evidence>
<feature type="compositionally biased region" description="Polar residues" evidence="1">
    <location>
        <begin position="601"/>
        <end position="624"/>
    </location>
</feature>
<name>A0A367XRT8_9ASCO</name>
<feature type="compositionally biased region" description="Low complexity" evidence="1">
    <location>
        <begin position="1299"/>
        <end position="1311"/>
    </location>
</feature>
<dbReference type="Proteomes" id="UP000253472">
    <property type="component" value="Unassembled WGS sequence"/>
</dbReference>
<evidence type="ECO:0000313" key="3">
    <source>
        <dbReference type="Proteomes" id="UP000253472"/>
    </source>
</evidence>
<reference evidence="2 3" key="1">
    <citation type="submission" date="2018-06" db="EMBL/GenBank/DDBJ databases">
        <title>Whole genome sequencing of Candida tropicalis (genome annotated by CSBL at Korea University).</title>
        <authorList>
            <person name="Ahn J."/>
        </authorList>
    </citation>
    <scope>NUCLEOTIDE SEQUENCE [LARGE SCALE GENOMIC DNA]</scope>
    <source>
        <strain evidence="2 3">ATCC 20962</strain>
    </source>
</reference>
<organism evidence="2 3">
    <name type="scientific">Candida viswanathii</name>
    <dbReference type="NCBI Taxonomy" id="5486"/>
    <lineage>
        <taxon>Eukaryota</taxon>
        <taxon>Fungi</taxon>
        <taxon>Dikarya</taxon>
        <taxon>Ascomycota</taxon>
        <taxon>Saccharomycotina</taxon>
        <taxon>Pichiomycetes</taxon>
        <taxon>Debaryomycetaceae</taxon>
        <taxon>Candida/Lodderomyces clade</taxon>
        <taxon>Candida</taxon>
    </lineage>
</organism>
<feature type="compositionally biased region" description="Polar residues" evidence="1">
    <location>
        <begin position="911"/>
        <end position="926"/>
    </location>
</feature>
<feature type="region of interest" description="Disordered" evidence="1">
    <location>
        <begin position="43"/>
        <end position="68"/>
    </location>
</feature>
<feature type="region of interest" description="Disordered" evidence="1">
    <location>
        <begin position="1115"/>
        <end position="1198"/>
    </location>
</feature>
<feature type="compositionally biased region" description="Low complexity" evidence="1">
    <location>
        <begin position="388"/>
        <end position="423"/>
    </location>
</feature>
<dbReference type="PANTHER" id="PTHR12751:SF18">
    <property type="entry name" value="PHOSPHATASE AND ACTIN REGULATOR 1"/>
    <property type="match status" value="1"/>
</dbReference>
<dbReference type="PANTHER" id="PTHR12751">
    <property type="entry name" value="PHOSPHATASE AND ACTIN REGULATOR PHACTR"/>
    <property type="match status" value="1"/>
</dbReference>
<feature type="compositionally biased region" description="Low complexity" evidence="1">
    <location>
        <begin position="625"/>
        <end position="637"/>
    </location>
</feature>
<feature type="compositionally biased region" description="Low complexity" evidence="1">
    <location>
        <begin position="165"/>
        <end position="175"/>
    </location>
</feature>
<comment type="caution">
    <text evidence="2">The sequence shown here is derived from an EMBL/GenBank/DDBJ whole genome shotgun (WGS) entry which is preliminary data.</text>
</comment>
<dbReference type="GO" id="GO:0030036">
    <property type="term" value="P:actin cytoskeleton organization"/>
    <property type="evidence" value="ECO:0007669"/>
    <property type="project" value="TreeGrafter"/>
</dbReference>
<protein>
    <recommendedName>
        <fullName evidence="4">Protein BNI4</fullName>
    </recommendedName>
</protein>
<feature type="region of interest" description="Disordered" evidence="1">
    <location>
        <begin position="1288"/>
        <end position="1460"/>
    </location>
</feature>
<feature type="compositionally biased region" description="Polar residues" evidence="1">
    <location>
        <begin position="1175"/>
        <end position="1184"/>
    </location>
</feature>
<feature type="compositionally biased region" description="Polar residues" evidence="1">
    <location>
        <begin position="285"/>
        <end position="306"/>
    </location>
</feature>
<feature type="region of interest" description="Disordered" evidence="1">
    <location>
        <begin position="491"/>
        <end position="516"/>
    </location>
</feature>
<dbReference type="STRING" id="5486.A0A367XRT8"/>
<feature type="region of interest" description="Disordered" evidence="1">
    <location>
        <begin position="148"/>
        <end position="175"/>
    </location>
</feature>
<dbReference type="OrthoDB" id="5563016at2759"/>
<proteinExistence type="predicted"/>
<feature type="region of interest" description="Disordered" evidence="1">
    <location>
        <begin position="655"/>
        <end position="707"/>
    </location>
</feature>
<feature type="compositionally biased region" description="Polar residues" evidence="1">
    <location>
        <begin position="1141"/>
        <end position="1150"/>
    </location>
</feature>
<feature type="compositionally biased region" description="Polar residues" evidence="1">
    <location>
        <begin position="1416"/>
        <end position="1437"/>
    </location>
</feature>
<evidence type="ECO:0000313" key="2">
    <source>
        <dbReference type="EMBL" id="RCK55910.1"/>
    </source>
</evidence>
<feature type="compositionally biased region" description="Polar residues" evidence="1">
    <location>
        <begin position="696"/>
        <end position="707"/>
    </location>
</feature>
<feature type="region of interest" description="Disordered" evidence="1">
    <location>
        <begin position="765"/>
        <end position="789"/>
    </location>
</feature>
<dbReference type="GO" id="GO:0003779">
    <property type="term" value="F:actin binding"/>
    <property type="evidence" value="ECO:0007669"/>
    <property type="project" value="TreeGrafter"/>
</dbReference>
<feature type="compositionally biased region" description="Polar residues" evidence="1">
    <location>
        <begin position="671"/>
        <end position="683"/>
    </location>
</feature>
<dbReference type="EMBL" id="QLNQ01000029">
    <property type="protein sequence ID" value="RCK55910.1"/>
    <property type="molecule type" value="Genomic_DNA"/>
</dbReference>
<feature type="region of interest" description="Disordered" evidence="1">
    <location>
        <begin position="285"/>
        <end position="461"/>
    </location>
</feature>
<feature type="compositionally biased region" description="Polar residues" evidence="1">
    <location>
        <begin position="1372"/>
        <end position="1386"/>
    </location>
</feature>
<sequence>MTDSTFDEFFDNEFYSAPISAVNDTKNHMKNVRNSIQIKHSMSSKSLRDFTANPQPTATTTSTKSKRTSAIKASPSLKALETILNEKSKQYNTGSTTNVNAILEEEEEENDDANMVVLRQQTKLSPPVTFSYNRDVGLSVQTFETATESLAEEDEDDDGESTLTNSNNNNNANSAPYSVSNSIFSNNYLTKKTSKASSANSHKYNKSSISTISEGGYSTDETPVVSQPLTFQSFTPHSHDSPLVKMVDIKEEYPGVRESNFEGVHEQNNNNGTMYTNNVTKNNYDGVTIYNDNNSSQEVGSKFSSYQRQQQQQQQQHDGFEEEYPQLVDLLPYPYPPDQDEMPQKNSHSLRPPRHIKLPTANRPASPLSQNQHSTGPSSSSPARPAHTSNNNNSSSSSSTIIQSNNPFYPPSSTATTSAIPAANSNDYHQPPHSHQKYNSTPANRNVPAPSLLQQPAYPGSVINTNNNLQHGAHLNYNNDTTSGLVHRTTSNMSSSNMSVESSNSSLTNSSVGPRPKIVRKSKSMLSVLSHSESLENVLKPVSPLPATPKQSFATGSAVPTSVSPKKSPHLRSNSAFSLNFPTNESTTSGPPRPLKHKRSSTMNDLSRLNHDQPATQPSTASVQSSTMTNNTLSSSSAPAEKKKFSFKSLFKSRSKNHSLNAALEPKKLTSKSYSTPNMQTLSQQPKKIEPQQEQTRPQPKTNNSFMNRFMKNKSSENLSKMEATSHEQNKPLEPKIPVEQHKPMEQKKPVEHTKKEVPVGNLTVSPVAPTMNNKPVNNAPPAKPAATTATIKATADVMAPPSLARPGSHNFIREISDDSVYVGRHDVHDHDDIEVEHSGEEDRKTENESYESGDNYDQLSYSRSIPEEEDFDYYDAKNLNENPPQKLNTGNQYGEEIALLPPLLDSNQFGSPFKVNYQSSPQSNRESPRQPRLDESPIQRRKPQSAAPIRPPQNSLPSRHPEHHGNNNQLLGEALFPKSLNAHEVESIVSLERSRSMKSVKSNKRNSFVNYDGSDDNIVHYVGPTSNPTATSGMTRSNSILKNSTSRRSNLNEELTMNSIDANISQYAAEMNTSNHNLNTSLVLDDDLMEFSEFIDVDNLNFADSPLLPGTPVKADTFAGQANMPPSPLDIKSFEKTRPHPQQRNQEQSPVIVVVDKSNLKESKPSKNAPVSIDSRTPSSSPLSMEHVESPKTSVEGGENIHEKERVFIGVTKGDDSRHSIHTTPEPEDEIASDAATEVIKSSPILESAYRTRQSQEGTDHVTSKARPISMSFKGLNAPSFSGKFKNHDLRSSDSHQSFNINFNDDSSSSVGGGFGTSSDDEYESEEDHLALAAHNREAGIQANGRKVSPLIPPQAASTVNNHSPLVPPATAQSPTTSVRSSVFSPRQLPKKSLTPPEAHQQPLPPKKFPHNKIPSISDQSSINSGGSPRSFTSMISKKWGNKKSPASSPRPAPPPPQIILKIPNGVRFSSRIILYDTYNEEEYDRHPDTATCNQLTPMLAQQIKEELNTFKGEMDIHVESRCYTHFF</sequence>
<feature type="region of interest" description="Disordered" evidence="1">
    <location>
        <begin position="911"/>
        <end position="970"/>
    </location>
</feature>
<feature type="region of interest" description="Disordered" evidence="1">
    <location>
        <begin position="1210"/>
        <end position="1271"/>
    </location>
</feature>
<keyword evidence="3" id="KW-1185">Reference proteome</keyword>
<feature type="compositionally biased region" description="Basic and acidic residues" evidence="1">
    <location>
        <begin position="1210"/>
        <end position="1220"/>
    </location>
</feature>
<gene>
    <name evidence="2" type="ORF">Cantr_05330</name>
</gene>
<accession>A0A367XRT8</accession>
<feature type="compositionally biased region" description="Polar residues" evidence="1">
    <location>
        <begin position="549"/>
        <end position="590"/>
    </location>
</feature>
<feature type="compositionally biased region" description="Basic and acidic residues" evidence="1">
    <location>
        <begin position="927"/>
        <end position="939"/>
    </location>
</feature>